<organism evidence="1 2">
    <name type="scientific">Dallia pectoralis</name>
    <name type="common">Alaska blackfish</name>
    <dbReference type="NCBI Taxonomy" id="75939"/>
    <lineage>
        <taxon>Eukaryota</taxon>
        <taxon>Metazoa</taxon>
        <taxon>Chordata</taxon>
        <taxon>Craniata</taxon>
        <taxon>Vertebrata</taxon>
        <taxon>Euteleostomi</taxon>
        <taxon>Actinopterygii</taxon>
        <taxon>Neopterygii</taxon>
        <taxon>Teleostei</taxon>
        <taxon>Protacanthopterygii</taxon>
        <taxon>Esociformes</taxon>
        <taxon>Umbridae</taxon>
        <taxon>Dallia</taxon>
    </lineage>
</organism>
<evidence type="ECO:0000313" key="2">
    <source>
        <dbReference type="Proteomes" id="UP001157502"/>
    </source>
</evidence>
<gene>
    <name evidence="1" type="ORF">DPEC_G00253560</name>
</gene>
<sequence>MCDQTFVAVTFGPCDRCAANRPLMNLYIQTEPINYCSLCVEMMACKELASGESLKSLKAETESLRRRLEEDRKRLHDVELEKVAEKAEALDALNFKTRRTLKGHANKVLCMDWCKDKRRMVSSSQDGKVIVWDAFTTNKEHAVSMPSTWVMACAYAPSGCAIACGGLDNKCSVYPLSLDQNENLAAKKKSVAMHTNYLSGCTFTNSDMQILTCSGDGTSALWDVESGQLLQSFHGHSADVLTLDLAPSETGNTFVSGGSDKKANVWDLRSGQNIQSFDTHESDINCVKYYPSGDAFASASDDATCRLFDLRADREVSIYSKDSVIFGAASVDFSLSGRLLFAGYNDYTINVWDVLKGTRVAILFGHENRVSSLKVSPDGTAFCSGSWDNTLRIWA</sequence>
<name>A0ACC2FU40_DALPE</name>
<dbReference type="EMBL" id="CM055749">
    <property type="protein sequence ID" value="KAJ7994833.1"/>
    <property type="molecule type" value="Genomic_DNA"/>
</dbReference>
<comment type="caution">
    <text evidence="1">The sequence shown here is derived from an EMBL/GenBank/DDBJ whole genome shotgun (WGS) entry which is preliminary data.</text>
</comment>
<evidence type="ECO:0000313" key="1">
    <source>
        <dbReference type="EMBL" id="KAJ7994833.1"/>
    </source>
</evidence>
<keyword evidence="2" id="KW-1185">Reference proteome</keyword>
<dbReference type="Proteomes" id="UP001157502">
    <property type="component" value="Chromosome 22"/>
</dbReference>
<protein>
    <submittedName>
        <fullName evidence="1">Uncharacterized protein</fullName>
    </submittedName>
</protein>
<proteinExistence type="predicted"/>
<accession>A0ACC2FU40</accession>
<reference evidence="1" key="1">
    <citation type="submission" date="2021-05" db="EMBL/GenBank/DDBJ databases">
        <authorList>
            <person name="Pan Q."/>
            <person name="Jouanno E."/>
            <person name="Zahm M."/>
            <person name="Klopp C."/>
            <person name="Cabau C."/>
            <person name="Louis A."/>
            <person name="Berthelot C."/>
            <person name="Parey E."/>
            <person name="Roest Crollius H."/>
            <person name="Montfort J."/>
            <person name="Robinson-Rechavi M."/>
            <person name="Bouchez O."/>
            <person name="Lampietro C."/>
            <person name="Lopez Roques C."/>
            <person name="Donnadieu C."/>
            <person name="Postlethwait J."/>
            <person name="Bobe J."/>
            <person name="Dillon D."/>
            <person name="Chandos A."/>
            <person name="von Hippel F."/>
            <person name="Guiguen Y."/>
        </authorList>
    </citation>
    <scope>NUCLEOTIDE SEQUENCE</scope>
    <source>
        <strain evidence="1">YG-Jan2019</strain>
    </source>
</reference>